<comment type="caution">
    <text evidence="2">The sequence shown here is derived from an EMBL/GenBank/DDBJ whole genome shotgun (WGS) entry which is preliminary data.</text>
</comment>
<reference evidence="2 3" key="1">
    <citation type="submission" date="2019-12" db="EMBL/GenBank/DDBJ databases">
        <title>Hymenobacter sp. HMF4947 Genome sequencing and assembly.</title>
        <authorList>
            <person name="Kang H."/>
            <person name="Cha I."/>
            <person name="Kim H."/>
            <person name="Joh K."/>
        </authorList>
    </citation>
    <scope>NUCLEOTIDE SEQUENCE [LARGE SCALE GENOMIC DNA]</scope>
    <source>
        <strain evidence="2 3">HMF4947</strain>
    </source>
</reference>
<feature type="transmembrane region" description="Helical" evidence="1">
    <location>
        <begin position="12"/>
        <end position="30"/>
    </location>
</feature>
<organism evidence="2 3">
    <name type="scientific">Hymenobacter ginkgonis</name>
    <dbReference type="NCBI Taxonomy" id="2682976"/>
    <lineage>
        <taxon>Bacteria</taxon>
        <taxon>Pseudomonadati</taxon>
        <taxon>Bacteroidota</taxon>
        <taxon>Cytophagia</taxon>
        <taxon>Cytophagales</taxon>
        <taxon>Hymenobacteraceae</taxon>
        <taxon>Hymenobacter</taxon>
    </lineage>
</organism>
<dbReference type="RefSeq" id="WP_157562306.1">
    <property type="nucleotide sequence ID" value="NZ_WQKZ01000001.1"/>
</dbReference>
<name>A0A7K1TB18_9BACT</name>
<dbReference type="AlphaFoldDB" id="A0A7K1TB18"/>
<accession>A0A7K1TB18</accession>
<feature type="transmembrane region" description="Helical" evidence="1">
    <location>
        <begin position="88"/>
        <end position="108"/>
    </location>
</feature>
<evidence type="ECO:0000256" key="1">
    <source>
        <dbReference type="SAM" id="Phobius"/>
    </source>
</evidence>
<evidence type="ECO:0000313" key="3">
    <source>
        <dbReference type="Proteomes" id="UP000441336"/>
    </source>
</evidence>
<keyword evidence="3" id="KW-1185">Reference proteome</keyword>
<keyword evidence="1" id="KW-0812">Transmembrane</keyword>
<proteinExistence type="predicted"/>
<evidence type="ECO:0000313" key="2">
    <source>
        <dbReference type="EMBL" id="MVN75579.1"/>
    </source>
</evidence>
<dbReference type="EMBL" id="WQKZ01000001">
    <property type="protein sequence ID" value="MVN75579.1"/>
    <property type="molecule type" value="Genomic_DNA"/>
</dbReference>
<protein>
    <submittedName>
        <fullName evidence="2">Uncharacterized protein</fullName>
    </submittedName>
</protein>
<feature type="transmembrane region" description="Helical" evidence="1">
    <location>
        <begin position="50"/>
        <end position="76"/>
    </location>
</feature>
<gene>
    <name evidence="2" type="ORF">GO988_04495</name>
</gene>
<keyword evidence="1" id="KW-0472">Membrane</keyword>
<keyword evidence="1" id="KW-1133">Transmembrane helix</keyword>
<sequence>MKLASKMRGKAVVTELAWLLGSWAFSFAAVGKLFGKYAGTLDIQLHNTYFVLPVLLLASLLFIVVSPVVTGVRVVVGRGQNVSASIVLALLTGVWLLLLLAVCLVRVLT</sequence>
<dbReference type="Proteomes" id="UP000441336">
    <property type="component" value="Unassembled WGS sequence"/>
</dbReference>